<organism evidence="5 6">
    <name type="scientific">Bacteroides salyersiae</name>
    <dbReference type="NCBI Taxonomy" id="291644"/>
    <lineage>
        <taxon>Bacteria</taxon>
        <taxon>Pseudomonadati</taxon>
        <taxon>Bacteroidota</taxon>
        <taxon>Bacteroidia</taxon>
        <taxon>Bacteroidales</taxon>
        <taxon>Bacteroidaceae</taxon>
        <taxon>Bacteroides</taxon>
    </lineage>
</organism>
<keyword evidence="1 5" id="KW-0808">Transferase</keyword>
<dbReference type="InterPro" id="IPR018357">
    <property type="entry name" value="Hexapep_transf_CS"/>
</dbReference>
<evidence type="ECO:0000256" key="2">
    <source>
        <dbReference type="ARBA" id="ARBA00022737"/>
    </source>
</evidence>
<keyword evidence="3 5" id="KW-0012">Acyltransferase</keyword>
<keyword evidence="4" id="KW-0472">Membrane</keyword>
<proteinExistence type="predicted"/>
<comment type="caution">
    <text evidence="5">The sequence shown here is derived from an EMBL/GenBank/DDBJ whole genome shotgun (WGS) entry which is preliminary data.</text>
</comment>
<dbReference type="AlphaFoldDB" id="A0A7J4XIH7"/>
<accession>A0A7J4XIH7</accession>
<keyword evidence="4" id="KW-1133">Transmembrane helix</keyword>
<dbReference type="PANTHER" id="PTHR23416:SF78">
    <property type="entry name" value="LIPOPOLYSACCHARIDE BIOSYNTHESIS O-ACETYL TRANSFERASE WBBJ-RELATED"/>
    <property type="match status" value="1"/>
</dbReference>
<feature type="transmembrane region" description="Helical" evidence="4">
    <location>
        <begin position="6"/>
        <end position="24"/>
    </location>
</feature>
<dbReference type="InterPro" id="IPR001451">
    <property type="entry name" value="Hexapep"/>
</dbReference>
<dbReference type="PANTHER" id="PTHR23416">
    <property type="entry name" value="SIALIC ACID SYNTHASE-RELATED"/>
    <property type="match status" value="1"/>
</dbReference>
<dbReference type="GO" id="GO:0016746">
    <property type="term" value="F:acyltransferase activity"/>
    <property type="evidence" value="ECO:0007669"/>
    <property type="project" value="UniProtKB-KW"/>
</dbReference>
<dbReference type="Proteomes" id="UP000422221">
    <property type="component" value="Unassembled WGS sequence"/>
</dbReference>
<protein>
    <submittedName>
        <fullName evidence="5">Acyltransferase</fullName>
    </submittedName>
</protein>
<dbReference type="CDD" id="cd04647">
    <property type="entry name" value="LbH_MAT_like"/>
    <property type="match status" value="1"/>
</dbReference>
<dbReference type="PROSITE" id="PS00101">
    <property type="entry name" value="HEXAPEP_TRANSFERASES"/>
    <property type="match status" value="1"/>
</dbReference>
<dbReference type="Gene3D" id="2.160.10.10">
    <property type="entry name" value="Hexapeptide repeat proteins"/>
    <property type="match status" value="1"/>
</dbReference>
<evidence type="ECO:0000313" key="6">
    <source>
        <dbReference type="Proteomes" id="UP000422221"/>
    </source>
</evidence>
<sequence>MSKVKILYFLYTLPSYLLLFLHSVKFGKRVLFCGFPSVKRTATSVIEIGDYCRFMSLQTGNRIGLNHKCMLSMQPGAILKIGNNCAFSGVSIWCFKSITLGNNVRVGANVLILDGDAHQDDPRAGKNKPVVIEDNVWLGGNVVVKKGVHIGRNSVIGMNSVVSKDVPANCMAIGNPCIVVRQFDADMINKIEEYYK</sequence>
<dbReference type="EMBL" id="VWMK01000010">
    <property type="protein sequence ID" value="KAA3765157.1"/>
    <property type="molecule type" value="Genomic_DNA"/>
</dbReference>
<evidence type="ECO:0000313" key="5">
    <source>
        <dbReference type="EMBL" id="KAA3765157.1"/>
    </source>
</evidence>
<dbReference type="SUPFAM" id="SSF51161">
    <property type="entry name" value="Trimeric LpxA-like enzymes"/>
    <property type="match status" value="1"/>
</dbReference>
<dbReference type="Pfam" id="PF14602">
    <property type="entry name" value="Hexapep_2"/>
    <property type="match status" value="2"/>
</dbReference>
<evidence type="ECO:0000256" key="4">
    <source>
        <dbReference type="SAM" id="Phobius"/>
    </source>
</evidence>
<evidence type="ECO:0000256" key="1">
    <source>
        <dbReference type="ARBA" id="ARBA00022679"/>
    </source>
</evidence>
<keyword evidence="4" id="KW-0812">Transmembrane</keyword>
<dbReference type="RefSeq" id="WP_129648688.1">
    <property type="nucleotide sequence ID" value="NZ_JADNPJ010000006.1"/>
</dbReference>
<evidence type="ECO:0000256" key="3">
    <source>
        <dbReference type="ARBA" id="ARBA00023315"/>
    </source>
</evidence>
<name>A0A7J4XIH7_9BACE</name>
<gene>
    <name evidence="5" type="ORF">F3F73_11300</name>
</gene>
<keyword evidence="2" id="KW-0677">Repeat</keyword>
<reference evidence="5 6" key="1">
    <citation type="journal article" date="2019" name="Nat. Med.">
        <title>A library of human gut bacterial isolates paired with longitudinal multiomics data enables mechanistic microbiome research.</title>
        <authorList>
            <person name="Poyet M."/>
            <person name="Groussin M."/>
            <person name="Gibbons S.M."/>
            <person name="Avila-Pacheco J."/>
            <person name="Jiang X."/>
            <person name="Kearney S.M."/>
            <person name="Perrotta A.R."/>
            <person name="Berdy B."/>
            <person name="Zhao S."/>
            <person name="Lieberman T.D."/>
            <person name="Swanson P.K."/>
            <person name="Smith M."/>
            <person name="Roesemann S."/>
            <person name="Alexander J.E."/>
            <person name="Rich S.A."/>
            <person name="Livny J."/>
            <person name="Vlamakis H."/>
            <person name="Clish C."/>
            <person name="Bullock K."/>
            <person name="Deik A."/>
            <person name="Scott J."/>
            <person name="Pierce K.A."/>
            <person name="Xavier R.J."/>
            <person name="Alm E.J."/>
        </authorList>
    </citation>
    <scope>NUCLEOTIDE SEQUENCE [LARGE SCALE GENOMIC DNA]</scope>
    <source>
        <strain evidence="5 6">BIOML-A10</strain>
    </source>
</reference>
<dbReference type="InterPro" id="IPR011004">
    <property type="entry name" value="Trimer_LpxA-like_sf"/>
</dbReference>
<dbReference type="InterPro" id="IPR051159">
    <property type="entry name" value="Hexapeptide_acetyltransf"/>
</dbReference>